<dbReference type="GO" id="GO:0006935">
    <property type="term" value="P:chemotaxis"/>
    <property type="evidence" value="ECO:0007669"/>
    <property type="project" value="InterPro"/>
</dbReference>
<gene>
    <name evidence="8" type="ordered locus">SL003B_1488</name>
</gene>
<organism evidence="8 9">
    <name type="scientific">Polymorphum gilvum (strain LMG 25793 / CGMCC 1.9160 / SL003B-26A1)</name>
    <dbReference type="NCBI Taxonomy" id="991905"/>
    <lineage>
        <taxon>Bacteria</taxon>
        <taxon>Pseudomonadati</taxon>
        <taxon>Pseudomonadota</taxon>
        <taxon>Alphaproteobacteria</taxon>
        <taxon>Rhodobacterales</taxon>
        <taxon>Paracoccaceae</taxon>
        <taxon>Polymorphum</taxon>
    </lineage>
</organism>
<dbReference type="Pfam" id="PF11563">
    <property type="entry name" value="Protoglobin"/>
    <property type="match status" value="1"/>
</dbReference>
<dbReference type="GO" id="GO:0005886">
    <property type="term" value="C:plasma membrane"/>
    <property type="evidence" value="ECO:0007669"/>
    <property type="project" value="UniProtKB-SubCell"/>
</dbReference>
<keyword evidence="3 5" id="KW-0807">Transducer</keyword>
<evidence type="ECO:0000256" key="3">
    <source>
        <dbReference type="ARBA" id="ARBA00023224"/>
    </source>
</evidence>
<dbReference type="GO" id="GO:0004888">
    <property type="term" value="F:transmembrane signaling receptor activity"/>
    <property type="evidence" value="ECO:0007669"/>
    <property type="project" value="InterPro"/>
</dbReference>
<dbReference type="Proteomes" id="UP000008130">
    <property type="component" value="Chromosome"/>
</dbReference>
<dbReference type="RefSeq" id="WP_013652233.1">
    <property type="nucleotide sequence ID" value="NC_015259.1"/>
</dbReference>
<evidence type="ECO:0000259" key="7">
    <source>
        <dbReference type="PROSITE" id="PS50192"/>
    </source>
</evidence>
<dbReference type="eggNOG" id="COG0840">
    <property type="taxonomic scope" value="Bacteria"/>
</dbReference>
<dbReference type="InterPro" id="IPR000727">
    <property type="entry name" value="T_SNARE_dom"/>
</dbReference>
<dbReference type="OrthoDB" id="4514964at2"/>
<dbReference type="PROSITE" id="PS50192">
    <property type="entry name" value="T_SNARE"/>
    <property type="match status" value="1"/>
</dbReference>
<dbReference type="SMART" id="SM00283">
    <property type="entry name" value="MA"/>
    <property type="match status" value="1"/>
</dbReference>
<dbReference type="InterPro" id="IPR044398">
    <property type="entry name" value="Globin-sensor_dom"/>
</dbReference>
<comment type="subcellular location">
    <subcellularLocation>
        <location evidence="1">Cell inner membrane</location>
        <topology evidence="1">Multi-pass membrane protein</topology>
    </subcellularLocation>
</comment>
<reference evidence="8 9" key="1">
    <citation type="journal article" date="2011" name="J. Bacteriol.">
        <title>Complete genome sequence of Polymorphum gilvum SL003B-26A1T, a crude oil-degrading bacterium from oil-polluted saline soil.</title>
        <authorList>
            <person name="Li S.G."/>
            <person name="Tang Y.Q."/>
            <person name="Nie Y."/>
            <person name="Cai M."/>
            <person name="Wu X.L."/>
        </authorList>
    </citation>
    <scope>NUCLEOTIDE SEQUENCE [LARGE SCALE GENOMIC DNA]</scope>
    <source>
        <strain evidence="9">LMG 25793 / CGMCC 1.9160 / SL003B-26A1</strain>
    </source>
</reference>
<feature type="domain" description="Methyl-accepting transducer" evidence="6">
    <location>
        <begin position="194"/>
        <end position="423"/>
    </location>
</feature>
<comment type="similarity">
    <text evidence="4">Belongs to the methyl-accepting chemotaxis (MCP) protein family.</text>
</comment>
<sequence>MSTQSMADRLSFLQIGRDEMHIAKEIWALIEPALPDILNGFYDHVRRVPTLAAIAGGQEARLVSAQLKHWKQLFCGGFGEAYYESALRIGRAHVRIGLEPSWYIGGYGYILTKLIGVLGARHRFSGPKAARLTGVVTKVVLLDMDMAISTYSEAMIERAMAREEQIKLAVRDFDAVMNGALQALGNASEALGQTAGALTGVARETSVRVEAMERSSAETSRGVHSSAAATEEMTASIAEISRQAIASRTISQEALDGARRTNESVRSLSGAAETVGSVIELISDIAGQTNLLALNATIEAARAGEMGRGFAVVAAEVKELASQTTKATEEITEQVAAIQKATRQSVDDIQRITETVEQVARIASEIAAAVEQQMAATSEISRNVQTAAAGTATVSQEVVAVQGAVTGTRASAEQISTMSADLRSQAHTLGSQAKTFFQQVLAG</sequence>
<dbReference type="PROSITE" id="PS50111">
    <property type="entry name" value="CHEMOTAXIS_TRANSDUC_2"/>
    <property type="match status" value="1"/>
</dbReference>
<dbReference type="InterPro" id="IPR004090">
    <property type="entry name" value="Chemotax_Me-accpt_rcpt"/>
</dbReference>
<name>F2J3A9_POLGS</name>
<evidence type="ECO:0000256" key="5">
    <source>
        <dbReference type="PROSITE-ProRule" id="PRU00284"/>
    </source>
</evidence>
<dbReference type="GO" id="GO:0020037">
    <property type="term" value="F:heme binding"/>
    <property type="evidence" value="ECO:0007669"/>
    <property type="project" value="InterPro"/>
</dbReference>
<dbReference type="SUPFAM" id="SSF58104">
    <property type="entry name" value="Methyl-accepting chemotaxis protein (MCP) signaling domain"/>
    <property type="match status" value="1"/>
</dbReference>
<dbReference type="CDD" id="cd01068">
    <property type="entry name" value="globin_sensor"/>
    <property type="match status" value="1"/>
</dbReference>
<protein>
    <submittedName>
        <fullName evidence="8">Methyl-accepting chemotaxis sensory transducer</fullName>
    </submittedName>
</protein>
<evidence type="ECO:0000256" key="2">
    <source>
        <dbReference type="ARBA" id="ARBA00022519"/>
    </source>
</evidence>
<evidence type="ECO:0000256" key="4">
    <source>
        <dbReference type="ARBA" id="ARBA00029447"/>
    </source>
</evidence>
<evidence type="ECO:0000313" key="9">
    <source>
        <dbReference type="Proteomes" id="UP000008130"/>
    </source>
</evidence>
<dbReference type="KEGG" id="pgv:SL003B_1488"/>
<dbReference type="AlphaFoldDB" id="F2J3A9"/>
<proteinExistence type="inferred from homology"/>
<dbReference type="GO" id="GO:0019825">
    <property type="term" value="F:oxygen binding"/>
    <property type="evidence" value="ECO:0007669"/>
    <property type="project" value="InterPro"/>
</dbReference>
<dbReference type="InterPro" id="IPR012292">
    <property type="entry name" value="Globin/Proto"/>
</dbReference>
<dbReference type="Pfam" id="PF00015">
    <property type="entry name" value="MCPsignal"/>
    <property type="match status" value="1"/>
</dbReference>
<keyword evidence="2" id="KW-0997">Cell inner membrane</keyword>
<accession>F2J3A9</accession>
<dbReference type="InterPro" id="IPR009050">
    <property type="entry name" value="Globin-like_sf"/>
</dbReference>
<dbReference type="InterPro" id="IPR039379">
    <property type="entry name" value="Protoglobin_sensor_dom"/>
</dbReference>
<keyword evidence="2" id="KW-0472">Membrane</keyword>
<dbReference type="PRINTS" id="PR00260">
    <property type="entry name" value="CHEMTRNSDUCR"/>
</dbReference>
<dbReference type="Gene3D" id="1.10.490.10">
    <property type="entry name" value="Globins"/>
    <property type="match status" value="1"/>
</dbReference>
<dbReference type="SUPFAM" id="SSF46458">
    <property type="entry name" value="Globin-like"/>
    <property type="match status" value="1"/>
</dbReference>
<dbReference type="GO" id="GO:0007165">
    <property type="term" value="P:signal transduction"/>
    <property type="evidence" value="ECO:0007669"/>
    <property type="project" value="UniProtKB-KW"/>
</dbReference>
<dbReference type="STRING" id="991905.SL003B_1488"/>
<dbReference type="HOGENOM" id="CLU_000445_21_4_5"/>
<keyword evidence="9" id="KW-1185">Reference proteome</keyword>
<evidence type="ECO:0000256" key="1">
    <source>
        <dbReference type="ARBA" id="ARBA00004429"/>
    </source>
</evidence>
<dbReference type="Gene3D" id="1.10.287.950">
    <property type="entry name" value="Methyl-accepting chemotaxis protein"/>
    <property type="match status" value="1"/>
</dbReference>
<keyword evidence="2" id="KW-1003">Cell membrane</keyword>
<dbReference type="EMBL" id="CP002568">
    <property type="protein sequence ID" value="ADZ69916.1"/>
    <property type="molecule type" value="Genomic_DNA"/>
</dbReference>
<dbReference type="PANTHER" id="PTHR32089">
    <property type="entry name" value="METHYL-ACCEPTING CHEMOTAXIS PROTEIN MCPB"/>
    <property type="match status" value="1"/>
</dbReference>
<evidence type="ECO:0000259" key="6">
    <source>
        <dbReference type="PROSITE" id="PS50111"/>
    </source>
</evidence>
<evidence type="ECO:0000313" key="8">
    <source>
        <dbReference type="EMBL" id="ADZ69916.1"/>
    </source>
</evidence>
<feature type="domain" description="T-SNARE coiled-coil homology" evidence="7">
    <location>
        <begin position="339"/>
        <end position="401"/>
    </location>
</feature>
<dbReference type="InterPro" id="IPR004089">
    <property type="entry name" value="MCPsignal_dom"/>
</dbReference>
<dbReference type="PANTHER" id="PTHR32089:SF112">
    <property type="entry name" value="LYSOZYME-LIKE PROTEIN-RELATED"/>
    <property type="match status" value="1"/>
</dbReference>